<dbReference type="InterPro" id="IPR002052">
    <property type="entry name" value="DNA_methylase_N6_adenine_CS"/>
</dbReference>
<dbReference type="EMBL" id="DF977003">
    <property type="protein sequence ID" value="GAQ26080.1"/>
    <property type="molecule type" value="Genomic_DNA"/>
</dbReference>
<evidence type="ECO:0000256" key="1">
    <source>
        <dbReference type="ARBA" id="ARBA00022603"/>
    </source>
</evidence>
<protein>
    <submittedName>
        <fullName evidence="3">16S rRNA (Guanine966-N2)-methyltransferase</fullName>
    </submittedName>
</protein>
<dbReference type="Proteomes" id="UP000062160">
    <property type="component" value="Unassembled WGS sequence"/>
</dbReference>
<dbReference type="GO" id="GO:0031167">
    <property type="term" value="P:rRNA methylation"/>
    <property type="evidence" value="ECO:0007669"/>
    <property type="project" value="InterPro"/>
</dbReference>
<dbReference type="InterPro" id="IPR029063">
    <property type="entry name" value="SAM-dependent_MTases_sf"/>
</dbReference>
<dbReference type="Pfam" id="PF03602">
    <property type="entry name" value="Cons_hypoth95"/>
    <property type="match status" value="1"/>
</dbReference>
<evidence type="ECO:0000256" key="2">
    <source>
        <dbReference type="ARBA" id="ARBA00022679"/>
    </source>
</evidence>
<dbReference type="PROSITE" id="PS00092">
    <property type="entry name" value="N6_MTASE"/>
    <property type="match status" value="1"/>
</dbReference>
<dbReference type="Gene3D" id="3.40.50.150">
    <property type="entry name" value="Vaccinia Virus protein VP39"/>
    <property type="match status" value="1"/>
</dbReference>
<name>A0A0U9HGU0_9FIRM</name>
<reference evidence="3" key="1">
    <citation type="journal article" date="2016" name="Genome Announc.">
        <title>Draft Genome Sequence of the Syntrophic Lactate-Degrading Bacterium Tepidanaerobacter syntrophicus JLT.</title>
        <authorList>
            <person name="Matsuura N."/>
            <person name="Ohashi A."/>
            <person name="Tourlousse D.M."/>
            <person name="Sekiguchi Y."/>
        </authorList>
    </citation>
    <scope>NUCLEOTIDE SEQUENCE [LARGE SCALE GENOMIC DNA]</scope>
    <source>
        <strain evidence="3">JL</strain>
    </source>
</reference>
<dbReference type="RefSeq" id="WP_059033846.1">
    <property type="nucleotide sequence ID" value="NZ_BSDN01000007.1"/>
</dbReference>
<keyword evidence="2 3" id="KW-0808">Transferase</keyword>
<evidence type="ECO:0000313" key="4">
    <source>
        <dbReference type="Proteomes" id="UP000062160"/>
    </source>
</evidence>
<proteinExistence type="predicted"/>
<dbReference type="PANTHER" id="PTHR43542">
    <property type="entry name" value="METHYLTRANSFERASE"/>
    <property type="match status" value="1"/>
</dbReference>
<dbReference type="InterPro" id="IPR004398">
    <property type="entry name" value="RNA_MeTrfase_RsmD"/>
</dbReference>
<gene>
    <name evidence="3" type="ORF">TSYNT_9336</name>
</gene>
<keyword evidence="1 3" id="KW-0489">Methyltransferase</keyword>
<dbReference type="GO" id="GO:0003676">
    <property type="term" value="F:nucleic acid binding"/>
    <property type="evidence" value="ECO:0007669"/>
    <property type="project" value="InterPro"/>
</dbReference>
<sequence>MRVIGGMHKGRKIKSLKGKNTRPTADIVREALFDILGGKIAGSRFLDLFAGTGAVGIEALSRGSESAIFVEKSLEACLIIKQNLENLALTEKSRIIRDDAESALKNLLKQGEEFDIIFMDPPYSKNKIEPILTILRDFEPLKSIIVIQHAEDELFNTDGFLCYKRKKYGKSMLTFLIRE</sequence>
<accession>A0A0U9HGU0</accession>
<dbReference type="STRING" id="224999.GCA_001485475_02119"/>
<dbReference type="AlphaFoldDB" id="A0A0U9HGU0"/>
<evidence type="ECO:0000313" key="3">
    <source>
        <dbReference type="EMBL" id="GAQ26080.1"/>
    </source>
</evidence>
<dbReference type="GO" id="GO:0008168">
    <property type="term" value="F:methyltransferase activity"/>
    <property type="evidence" value="ECO:0007669"/>
    <property type="project" value="UniProtKB-KW"/>
</dbReference>
<keyword evidence="4" id="KW-1185">Reference proteome</keyword>
<dbReference type="OrthoDB" id="9803017at2"/>
<dbReference type="PANTHER" id="PTHR43542:SF1">
    <property type="entry name" value="METHYLTRANSFERASE"/>
    <property type="match status" value="1"/>
</dbReference>
<dbReference type="PIRSF" id="PIRSF004553">
    <property type="entry name" value="CHP00095"/>
    <property type="match status" value="1"/>
</dbReference>
<dbReference type="NCBIfam" id="TIGR00095">
    <property type="entry name" value="16S rRNA (guanine(966)-N(2))-methyltransferase RsmD"/>
    <property type="match status" value="1"/>
</dbReference>
<organism evidence="3">
    <name type="scientific">Tepidanaerobacter syntrophicus</name>
    <dbReference type="NCBI Taxonomy" id="224999"/>
    <lineage>
        <taxon>Bacteria</taxon>
        <taxon>Bacillati</taxon>
        <taxon>Bacillota</taxon>
        <taxon>Clostridia</taxon>
        <taxon>Thermosediminibacterales</taxon>
        <taxon>Tepidanaerobacteraceae</taxon>
        <taxon>Tepidanaerobacter</taxon>
    </lineage>
</organism>
<dbReference type="CDD" id="cd02440">
    <property type="entry name" value="AdoMet_MTases"/>
    <property type="match status" value="1"/>
</dbReference>
<dbReference type="SUPFAM" id="SSF53335">
    <property type="entry name" value="S-adenosyl-L-methionine-dependent methyltransferases"/>
    <property type="match status" value="1"/>
</dbReference>